<keyword evidence="3" id="KW-1185">Reference proteome</keyword>
<comment type="caution">
    <text evidence="2">The sequence shown here is derived from an EMBL/GenBank/DDBJ whole genome shotgun (WGS) entry which is preliminary data.</text>
</comment>
<evidence type="ECO:0000259" key="1">
    <source>
        <dbReference type="PROSITE" id="PS51819"/>
    </source>
</evidence>
<protein>
    <recommendedName>
        <fullName evidence="1">VOC domain-containing protein</fullName>
    </recommendedName>
</protein>
<dbReference type="InterPro" id="IPR004360">
    <property type="entry name" value="Glyas_Fos-R_dOase_dom"/>
</dbReference>
<organism evidence="2 3">
    <name type="scientific">Pigmentiphaga daeguensis</name>
    <dbReference type="NCBI Taxonomy" id="414049"/>
    <lineage>
        <taxon>Bacteria</taxon>
        <taxon>Pseudomonadati</taxon>
        <taxon>Pseudomonadota</taxon>
        <taxon>Betaproteobacteria</taxon>
        <taxon>Burkholderiales</taxon>
        <taxon>Alcaligenaceae</taxon>
        <taxon>Pigmentiphaga</taxon>
    </lineage>
</organism>
<dbReference type="Proteomes" id="UP001501706">
    <property type="component" value="Unassembled WGS sequence"/>
</dbReference>
<sequence length="175" mass="20076">MNIESIVPAPAHAGSVVRPYVLSHGTLECYDIEKSRRFYEEFLGLECVHHASRGLSIRCGLKFHIVCLEVGERLKPVSVFNHWGLDVATPAQVDAAWEAARALQEKYEIRQVLSVKSQHGVYSFYLEDLDHNWWEIQHYDGFQHDDVFAAGDRHSMADRPSQRRLRQGIDATRTD</sequence>
<name>A0ABP3LHS4_9BURK</name>
<dbReference type="Pfam" id="PF00903">
    <property type="entry name" value="Glyoxalase"/>
    <property type="match status" value="1"/>
</dbReference>
<gene>
    <name evidence="2" type="ORF">GCM10009097_16760</name>
</gene>
<dbReference type="SUPFAM" id="SSF54593">
    <property type="entry name" value="Glyoxalase/Bleomycin resistance protein/Dihydroxybiphenyl dioxygenase"/>
    <property type="match status" value="1"/>
</dbReference>
<evidence type="ECO:0000313" key="3">
    <source>
        <dbReference type="Proteomes" id="UP001501706"/>
    </source>
</evidence>
<dbReference type="PROSITE" id="PS51819">
    <property type="entry name" value="VOC"/>
    <property type="match status" value="1"/>
</dbReference>
<dbReference type="CDD" id="cd06587">
    <property type="entry name" value="VOC"/>
    <property type="match status" value="1"/>
</dbReference>
<accession>A0ABP3LHS4</accession>
<dbReference type="RefSeq" id="WP_087838404.1">
    <property type="nucleotide sequence ID" value="NZ_BAAAEN010000005.1"/>
</dbReference>
<evidence type="ECO:0000313" key="2">
    <source>
        <dbReference type="EMBL" id="GAA0500842.1"/>
    </source>
</evidence>
<reference evidence="3" key="1">
    <citation type="journal article" date="2019" name="Int. J. Syst. Evol. Microbiol.">
        <title>The Global Catalogue of Microorganisms (GCM) 10K type strain sequencing project: providing services to taxonomists for standard genome sequencing and annotation.</title>
        <authorList>
            <consortium name="The Broad Institute Genomics Platform"/>
            <consortium name="The Broad Institute Genome Sequencing Center for Infectious Disease"/>
            <person name="Wu L."/>
            <person name="Ma J."/>
        </authorList>
    </citation>
    <scope>NUCLEOTIDE SEQUENCE [LARGE SCALE GENOMIC DNA]</scope>
    <source>
        <strain evidence="3">JCM 14330</strain>
    </source>
</reference>
<dbReference type="Gene3D" id="3.10.180.10">
    <property type="entry name" value="2,3-Dihydroxybiphenyl 1,2-Dioxygenase, domain 1"/>
    <property type="match status" value="1"/>
</dbReference>
<proteinExistence type="predicted"/>
<dbReference type="EMBL" id="BAAAEN010000005">
    <property type="protein sequence ID" value="GAA0500842.1"/>
    <property type="molecule type" value="Genomic_DNA"/>
</dbReference>
<dbReference type="InterPro" id="IPR037523">
    <property type="entry name" value="VOC_core"/>
</dbReference>
<feature type="domain" description="VOC" evidence="1">
    <location>
        <begin position="21"/>
        <end position="139"/>
    </location>
</feature>
<dbReference type="InterPro" id="IPR029068">
    <property type="entry name" value="Glyas_Bleomycin-R_OHBP_Dase"/>
</dbReference>